<dbReference type="EMBL" id="CP049886">
    <property type="protein sequence ID" value="QIL46611.1"/>
    <property type="molecule type" value="Genomic_DNA"/>
</dbReference>
<feature type="active site" evidence="1">
    <location>
        <position position="28"/>
    </location>
</feature>
<evidence type="ECO:0000313" key="5">
    <source>
        <dbReference type="Proteomes" id="UP000500890"/>
    </source>
</evidence>
<dbReference type="Proteomes" id="UP000500890">
    <property type="component" value="Chromosome"/>
</dbReference>
<feature type="active site" evidence="1">
    <location>
        <position position="36"/>
    </location>
</feature>
<dbReference type="InterPro" id="IPR054485">
    <property type="entry name" value="FlK-like_dom"/>
</dbReference>
<feature type="binding site" evidence="2">
    <location>
        <position position="55"/>
    </location>
    <ligand>
        <name>CoA</name>
        <dbReference type="ChEBI" id="CHEBI:57287"/>
    </ligand>
</feature>
<accession>A0A6G8ANF5</accession>
<evidence type="ECO:0000256" key="1">
    <source>
        <dbReference type="PIRSR" id="PIRSR014972-1"/>
    </source>
</evidence>
<protein>
    <submittedName>
        <fullName evidence="4">Thioesterase</fullName>
    </submittedName>
</protein>
<dbReference type="InterPro" id="IPR025540">
    <property type="entry name" value="FlK"/>
</dbReference>
<feature type="active site" evidence="1">
    <location>
        <position position="62"/>
    </location>
</feature>
<evidence type="ECO:0000259" key="3">
    <source>
        <dbReference type="Pfam" id="PF22636"/>
    </source>
</evidence>
<dbReference type="RefSeq" id="WP_166007999.1">
    <property type="nucleotide sequence ID" value="NZ_CP049886.1"/>
</dbReference>
<name>A0A6G8ANF5_9ENTE</name>
<dbReference type="InterPro" id="IPR029069">
    <property type="entry name" value="HotDog_dom_sf"/>
</dbReference>
<gene>
    <name evidence="4" type="ORF">G7081_05725</name>
</gene>
<reference evidence="4 5" key="1">
    <citation type="submission" date="2020-03" db="EMBL/GenBank/DDBJ databases">
        <title>Vagococcus sp. nov., isolated from beetles.</title>
        <authorList>
            <person name="Hyun D.-W."/>
            <person name="Bae J.-W."/>
        </authorList>
    </citation>
    <scope>NUCLEOTIDE SEQUENCE [LARGE SCALE GENOMIC DNA]</scope>
    <source>
        <strain evidence="4 5">HDW17A</strain>
    </source>
</reference>
<dbReference type="Gene3D" id="3.10.129.10">
    <property type="entry name" value="Hotdog Thioesterase"/>
    <property type="match status" value="1"/>
</dbReference>
<dbReference type="AlphaFoldDB" id="A0A6G8ANF5"/>
<dbReference type="PANTHER" id="PTHR36934:SF1">
    <property type="entry name" value="THIOESTERASE DOMAIN-CONTAINING PROTEIN"/>
    <property type="match status" value="1"/>
</dbReference>
<feature type="domain" description="Fluoroacetyl-CoA-specific thioesterase-like" evidence="3">
    <location>
        <begin position="10"/>
        <end position="111"/>
    </location>
</feature>
<evidence type="ECO:0000256" key="2">
    <source>
        <dbReference type="PIRSR" id="PIRSR014972-2"/>
    </source>
</evidence>
<dbReference type="PANTHER" id="PTHR36934">
    <property type="entry name" value="BLR0278 PROTEIN"/>
    <property type="match status" value="1"/>
</dbReference>
<feature type="binding site" evidence="2">
    <location>
        <position position="55"/>
    </location>
    <ligand>
        <name>substrate</name>
    </ligand>
</feature>
<feature type="binding site" evidence="2">
    <location>
        <position position="106"/>
    </location>
    <ligand>
        <name>substrate</name>
    </ligand>
</feature>
<dbReference type="PIRSF" id="PIRSF014972">
    <property type="entry name" value="FlK"/>
    <property type="match status" value="1"/>
</dbReference>
<evidence type="ECO:0000313" key="4">
    <source>
        <dbReference type="EMBL" id="QIL46611.1"/>
    </source>
</evidence>
<keyword evidence="5" id="KW-1185">Reference proteome</keyword>
<organism evidence="4 5">
    <name type="scientific">Vagococcus coleopterorum</name>
    <dbReference type="NCBI Taxonomy" id="2714946"/>
    <lineage>
        <taxon>Bacteria</taxon>
        <taxon>Bacillati</taxon>
        <taxon>Bacillota</taxon>
        <taxon>Bacilli</taxon>
        <taxon>Lactobacillales</taxon>
        <taxon>Enterococcaceae</taxon>
        <taxon>Vagococcus</taxon>
    </lineage>
</organism>
<sequence length="121" mass="13101">MTFQKKYKPEEKHTAENMGSGTLAVLATPAVIAFVENACQDSVAGRLEEGQATVGVDIQLAHLKASTINETVVVNVLSIEQTKSIVEFSFEAVVSENVIATGTHKRAIVDVERFLSKINLK</sequence>
<dbReference type="KEGG" id="vah:G7081_05725"/>
<dbReference type="Pfam" id="PF22636">
    <property type="entry name" value="FlK"/>
    <property type="match status" value="1"/>
</dbReference>
<proteinExistence type="predicted"/>
<dbReference type="SUPFAM" id="SSF54637">
    <property type="entry name" value="Thioesterase/thiol ester dehydrase-isomerase"/>
    <property type="match status" value="1"/>
</dbReference>